<name>A0A367GRX2_9SPHI</name>
<dbReference type="Proteomes" id="UP000253209">
    <property type="component" value="Unassembled WGS sequence"/>
</dbReference>
<dbReference type="Gene3D" id="3.30.70.790">
    <property type="entry name" value="UreE, C-terminal domain"/>
    <property type="match status" value="1"/>
</dbReference>
<dbReference type="Pfam" id="PF09413">
    <property type="entry name" value="DUF2007"/>
    <property type="match status" value="1"/>
</dbReference>
<dbReference type="SUPFAM" id="SSF54913">
    <property type="entry name" value="GlnB-like"/>
    <property type="match status" value="1"/>
</dbReference>
<dbReference type="InterPro" id="IPR011322">
    <property type="entry name" value="N-reg_PII-like_a/b"/>
</dbReference>
<gene>
    <name evidence="2" type="ORF">DJ568_05460</name>
</gene>
<accession>A0A367GRX2</accession>
<proteinExistence type="predicted"/>
<dbReference type="AlphaFoldDB" id="A0A367GRX2"/>
<dbReference type="EMBL" id="QGDC01000002">
    <property type="protein sequence ID" value="RCH56187.1"/>
    <property type="molecule type" value="Genomic_DNA"/>
</dbReference>
<feature type="domain" description="DUF2007" evidence="1">
    <location>
        <begin position="9"/>
        <end position="72"/>
    </location>
</feature>
<sequence>MNDDDKIVTLASYYDPMLAEIIRGRLEANSIPCFIADGNTINANPLYNQAIGGIKIKVFEHDLERCREILAEDNSAGLPPE</sequence>
<evidence type="ECO:0000313" key="2">
    <source>
        <dbReference type="EMBL" id="RCH56187.1"/>
    </source>
</evidence>
<dbReference type="OrthoDB" id="8480302at2"/>
<comment type="caution">
    <text evidence="2">The sequence shown here is derived from an EMBL/GenBank/DDBJ whole genome shotgun (WGS) entry which is preliminary data.</text>
</comment>
<reference evidence="2 3" key="1">
    <citation type="submission" date="2018-05" db="EMBL/GenBank/DDBJ databases">
        <title>Mucilaginibacter hurinus sp. nov., isolated from briquette warehouse soil.</title>
        <authorList>
            <person name="Choi L."/>
        </authorList>
    </citation>
    <scope>NUCLEOTIDE SEQUENCE [LARGE SCALE GENOMIC DNA]</scope>
    <source>
        <strain evidence="2 3">ZR32</strain>
    </source>
</reference>
<dbReference type="RefSeq" id="WP_114004224.1">
    <property type="nucleotide sequence ID" value="NZ_QGDC01000002.1"/>
</dbReference>
<evidence type="ECO:0000259" key="1">
    <source>
        <dbReference type="Pfam" id="PF09413"/>
    </source>
</evidence>
<organism evidence="2 3">
    <name type="scientific">Mucilaginibacter hurinus</name>
    <dbReference type="NCBI Taxonomy" id="2201324"/>
    <lineage>
        <taxon>Bacteria</taxon>
        <taxon>Pseudomonadati</taxon>
        <taxon>Bacteroidota</taxon>
        <taxon>Sphingobacteriia</taxon>
        <taxon>Sphingobacteriales</taxon>
        <taxon>Sphingobacteriaceae</taxon>
        <taxon>Mucilaginibacter</taxon>
    </lineage>
</organism>
<dbReference type="InterPro" id="IPR018551">
    <property type="entry name" value="DUF2007"/>
</dbReference>
<keyword evidence="3" id="KW-1185">Reference proteome</keyword>
<evidence type="ECO:0000313" key="3">
    <source>
        <dbReference type="Proteomes" id="UP000253209"/>
    </source>
</evidence>
<protein>
    <recommendedName>
        <fullName evidence="1">DUF2007 domain-containing protein</fullName>
    </recommendedName>
</protein>